<evidence type="ECO:0000259" key="9">
    <source>
        <dbReference type="PROSITE" id="PS50850"/>
    </source>
</evidence>
<comment type="subcellular location">
    <subcellularLocation>
        <location evidence="1">Endomembrane system</location>
        <topology evidence="1">Multi-pass membrane protein</topology>
    </subcellularLocation>
</comment>
<dbReference type="InterPro" id="IPR036259">
    <property type="entry name" value="MFS_trans_sf"/>
</dbReference>
<feature type="domain" description="Major facilitator superfamily (MFS) profile" evidence="9">
    <location>
        <begin position="124"/>
        <end position="543"/>
    </location>
</feature>
<accession>A0AAN6DQM8</accession>
<dbReference type="PANTHER" id="PTHR23514">
    <property type="entry name" value="BYPASS OF STOP CODON PROTEIN 6"/>
    <property type="match status" value="1"/>
</dbReference>
<dbReference type="InterPro" id="IPR011701">
    <property type="entry name" value="MFS"/>
</dbReference>
<keyword evidence="6 8" id="KW-0472">Membrane</keyword>
<comment type="caution">
    <text evidence="10">The sequence shown here is derived from an EMBL/GenBank/DDBJ whole genome shotgun (WGS) entry which is preliminary data.</text>
</comment>
<reference evidence="10" key="1">
    <citation type="journal article" date="2022" name="bioRxiv">
        <title>Deciphering the potential niche of two novel black yeast fungi from a biological soil crust based on their genomes, phenotypes, and melanin regulation.</title>
        <authorList>
            <consortium name="DOE Joint Genome Institute"/>
            <person name="Carr E.C."/>
            <person name="Barton Q."/>
            <person name="Grambo S."/>
            <person name="Sullivan M."/>
            <person name="Renfro C.M."/>
            <person name="Kuo A."/>
            <person name="Pangilinan J."/>
            <person name="Lipzen A."/>
            <person name="Keymanesh K."/>
            <person name="Savage E."/>
            <person name="Barry K."/>
            <person name="Grigoriev I.V."/>
            <person name="Riekhof W.R."/>
            <person name="Harris S.S."/>
        </authorList>
    </citation>
    <scope>NUCLEOTIDE SEQUENCE</scope>
    <source>
        <strain evidence="10">JF 03-4F</strain>
    </source>
</reference>
<evidence type="ECO:0000256" key="2">
    <source>
        <dbReference type="ARBA" id="ARBA00008335"/>
    </source>
</evidence>
<evidence type="ECO:0000256" key="3">
    <source>
        <dbReference type="ARBA" id="ARBA00022448"/>
    </source>
</evidence>
<comment type="similarity">
    <text evidence="2">Belongs to the major facilitator superfamily.</text>
</comment>
<dbReference type="PANTHER" id="PTHR23514:SF3">
    <property type="entry name" value="BYPASS OF STOP CODON PROTEIN 6"/>
    <property type="match status" value="1"/>
</dbReference>
<evidence type="ECO:0000256" key="1">
    <source>
        <dbReference type="ARBA" id="ARBA00004127"/>
    </source>
</evidence>
<feature type="region of interest" description="Disordered" evidence="7">
    <location>
        <begin position="84"/>
        <end position="112"/>
    </location>
</feature>
<dbReference type="AlphaFoldDB" id="A0AAN6DQM8"/>
<name>A0AAN6DQM8_9EURO</name>
<keyword evidence="4 8" id="KW-0812">Transmembrane</keyword>
<dbReference type="InterPro" id="IPR051788">
    <property type="entry name" value="MFS_Transporter"/>
</dbReference>
<dbReference type="Pfam" id="PF07690">
    <property type="entry name" value="MFS_1"/>
    <property type="match status" value="1"/>
</dbReference>
<organism evidence="10 11">
    <name type="scientific">Exophiala viscosa</name>
    <dbReference type="NCBI Taxonomy" id="2486360"/>
    <lineage>
        <taxon>Eukaryota</taxon>
        <taxon>Fungi</taxon>
        <taxon>Dikarya</taxon>
        <taxon>Ascomycota</taxon>
        <taxon>Pezizomycotina</taxon>
        <taxon>Eurotiomycetes</taxon>
        <taxon>Chaetothyriomycetidae</taxon>
        <taxon>Chaetothyriales</taxon>
        <taxon>Herpotrichiellaceae</taxon>
        <taxon>Exophiala</taxon>
    </lineage>
</organism>
<evidence type="ECO:0000313" key="10">
    <source>
        <dbReference type="EMBL" id="KAI1610781.1"/>
    </source>
</evidence>
<feature type="transmembrane region" description="Helical" evidence="8">
    <location>
        <begin position="487"/>
        <end position="511"/>
    </location>
</feature>
<dbReference type="InterPro" id="IPR020846">
    <property type="entry name" value="MFS_dom"/>
</dbReference>
<dbReference type="PROSITE" id="PS50850">
    <property type="entry name" value="MFS"/>
    <property type="match status" value="1"/>
</dbReference>
<dbReference type="FunFam" id="1.20.1250.20:FF:000286">
    <property type="entry name" value="MFS efflux transporter"/>
    <property type="match status" value="1"/>
</dbReference>
<feature type="transmembrane region" description="Helical" evidence="8">
    <location>
        <begin position="126"/>
        <end position="149"/>
    </location>
</feature>
<dbReference type="Proteomes" id="UP001203852">
    <property type="component" value="Unassembled WGS sequence"/>
</dbReference>
<feature type="transmembrane region" description="Helical" evidence="8">
    <location>
        <begin position="33"/>
        <end position="51"/>
    </location>
</feature>
<evidence type="ECO:0000256" key="4">
    <source>
        <dbReference type="ARBA" id="ARBA00022692"/>
    </source>
</evidence>
<evidence type="ECO:0000256" key="7">
    <source>
        <dbReference type="SAM" id="MobiDB-lite"/>
    </source>
</evidence>
<dbReference type="FunFam" id="1.20.1250.20:FF:000308">
    <property type="entry name" value="MFS efflux transporter"/>
    <property type="match status" value="1"/>
</dbReference>
<dbReference type="SUPFAM" id="SSF103473">
    <property type="entry name" value="MFS general substrate transporter"/>
    <property type="match status" value="1"/>
</dbReference>
<feature type="transmembrane region" description="Helical" evidence="8">
    <location>
        <begin position="393"/>
        <end position="415"/>
    </location>
</feature>
<dbReference type="GO" id="GO:0022857">
    <property type="term" value="F:transmembrane transporter activity"/>
    <property type="evidence" value="ECO:0007669"/>
    <property type="project" value="InterPro"/>
</dbReference>
<dbReference type="Gene3D" id="1.20.1250.20">
    <property type="entry name" value="MFS general substrate transporter like domains"/>
    <property type="match status" value="2"/>
</dbReference>
<dbReference type="GO" id="GO:0016020">
    <property type="term" value="C:membrane"/>
    <property type="evidence" value="ECO:0007669"/>
    <property type="project" value="TreeGrafter"/>
</dbReference>
<keyword evidence="11" id="KW-1185">Reference proteome</keyword>
<feature type="transmembrane region" description="Helical" evidence="8">
    <location>
        <begin position="453"/>
        <end position="475"/>
    </location>
</feature>
<feature type="compositionally biased region" description="Low complexity" evidence="7">
    <location>
        <begin position="91"/>
        <end position="104"/>
    </location>
</feature>
<dbReference type="GO" id="GO:0012505">
    <property type="term" value="C:endomembrane system"/>
    <property type="evidence" value="ECO:0007669"/>
    <property type="project" value="UniProtKB-SubCell"/>
</dbReference>
<keyword evidence="5 8" id="KW-1133">Transmembrane helix</keyword>
<protein>
    <submittedName>
        <fullName evidence="10">Major facilitator superfamily domain-containing protein</fullName>
    </submittedName>
</protein>
<evidence type="ECO:0000256" key="6">
    <source>
        <dbReference type="ARBA" id="ARBA00023136"/>
    </source>
</evidence>
<sequence length="545" mass="59323">MPFSIHLSIRSFSRMNNPECTLALDTKYAVPDLILICAYSAIFFPTVSTLTQTLQLMAMQFNNTSSGGSSTAVMELPSRSHVRLEAEQSAPMPESPSNPSRSPSATEQPPQLQKWNSSRVNMFRTFATLFSFFVLGLNDAAYGALIPYLEEWYNVNYTIISLVFLSPIVGYTFSALLNNHIHVVYGQRGVAWIMSVSHLLGYTAICVHPPYPVLVVVYIVVGFGNGLGDSAWNAWIGDMANANEVLGFLHGFYGLGGALSPLVATTVVTKKHSPWHWYEFYYLMVGAAAIEVVVLVGAFWKADGPAYRAQRSPASGDEAVDDAETGLGEPQQRTLLKKLSPFGKREKGKSKTVEAIKNKTTILTSLFLLIYVGAEVSIGGWIVTFMLRVRHGPAFGSGLTSTGFWLGVTVGRFLLGFVTERLFKSERWAVATYLVCSVAAELVFWLVDNFYVSAVMIGFVGFFLGPMFPAGVVVITKLLPKRLHVPAVGFAAAFGASGATIFPFAVGAIANAAGVKVLQPIILAMLVLALGVWMVIPRLPKQRMA</sequence>
<feature type="transmembrane region" description="Helical" evidence="8">
    <location>
        <begin position="155"/>
        <end position="177"/>
    </location>
</feature>
<evidence type="ECO:0000256" key="8">
    <source>
        <dbReference type="SAM" id="Phobius"/>
    </source>
</evidence>
<keyword evidence="3" id="KW-0813">Transport</keyword>
<proteinExistence type="inferred from homology"/>
<evidence type="ECO:0000256" key="5">
    <source>
        <dbReference type="ARBA" id="ARBA00022989"/>
    </source>
</evidence>
<feature type="transmembrane region" description="Helical" evidence="8">
    <location>
        <begin position="280"/>
        <end position="300"/>
    </location>
</feature>
<feature type="transmembrane region" description="Helical" evidence="8">
    <location>
        <begin position="211"/>
        <end position="235"/>
    </location>
</feature>
<feature type="transmembrane region" description="Helical" evidence="8">
    <location>
        <begin position="247"/>
        <end position="268"/>
    </location>
</feature>
<feature type="transmembrane region" description="Helical" evidence="8">
    <location>
        <begin position="189"/>
        <end position="205"/>
    </location>
</feature>
<feature type="transmembrane region" description="Helical" evidence="8">
    <location>
        <begin position="427"/>
        <end position="447"/>
    </location>
</feature>
<feature type="transmembrane region" description="Helical" evidence="8">
    <location>
        <begin position="517"/>
        <end position="536"/>
    </location>
</feature>
<dbReference type="EMBL" id="MU404357">
    <property type="protein sequence ID" value="KAI1610781.1"/>
    <property type="molecule type" value="Genomic_DNA"/>
</dbReference>
<evidence type="ECO:0000313" key="11">
    <source>
        <dbReference type="Proteomes" id="UP001203852"/>
    </source>
</evidence>
<gene>
    <name evidence="10" type="ORF">EDD36DRAFT_420812</name>
</gene>
<feature type="transmembrane region" description="Helical" evidence="8">
    <location>
        <begin position="366"/>
        <end position="387"/>
    </location>
</feature>